<feature type="domain" description="PUA" evidence="1">
    <location>
        <begin position="66"/>
        <end position="141"/>
    </location>
</feature>
<dbReference type="SUPFAM" id="SSF88697">
    <property type="entry name" value="PUA domain-like"/>
    <property type="match status" value="1"/>
</dbReference>
<proteinExistence type="predicted"/>
<dbReference type="InterPro" id="IPR016437">
    <property type="entry name" value="MCT-1/Tma20"/>
</dbReference>
<dbReference type="EnsemblBacteria" id="ABL77719">
    <property type="protein sequence ID" value="ABL77719"/>
    <property type="gene ID" value="Tpen_0310"/>
</dbReference>
<dbReference type="eggNOG" id="arCOG00985">
    <property type="taxonomic scope" value="Archaea"/>
</dbReference>
<sequence length="151" mass="16783">MKSSLGEVFATYFEKASRIEVASVKHEEIEEMYYVDGVLTVVKTRSAGLVPTLFFIYKNSVYPVFPNVYVDSGAVPRILNGADVMVPGIKKIDGEFKPGDRVLVREIEKNRVIALGIAIMGSDEIRGAQKGKAVRNIHYLGDELWELSTKS</sequence>
<dbReference type="STRING" id="368408.Tpen_0310"/>
<dbReference type="InterPro" id="IPR002478">
    <property type="entry name" value="PUA"/>
</dbReference>
<dbReference type="PROSITE" id="PS50890">
    <property type="entry name" value="PUA"/>
    <property type="match status" value="1"/>
</dbReference>
<dbReference type="InterPro" id="IPR022430">
    <property type="entry name" value="CHP03684"/>
</dbReference>
<dbReference type="KEGG" id="tpe:Tpen_0310"/>
<organism evidence="2 3">
    <name type="scientific">Thermofilum pendens (strain DSM 2475 / Hrk 5)</name>
    <dbReference type="NCBI Taxonomy" id="368408"/>
    <lineage>
        <taxon>Archaea</taxon>
        <taxon>Thermoproteota</taxon>
        <taxon>Thermoprotei</taxon>
        <taxon>Thermofilales</taxon>
        <taxon>Thermofilaceae</taxon>
        <taxon>Thermofilum</taxon>
    </lineage>
</organism>
<dbReference type="PANTHER" id="PTHR22798:SF0">
    <property type="entry name" value="MALIGNANT T-CELL-AMPLIFIED SEQUENCE 1"/>
    <property type="match status" value="1"/>
</dbReference>
<dbReference type="AlphaFoldDB" id="A1RWY9"/>
<dbReference type="Proteomes" id="UP000000641">
    <property type="component" value="Chromosome"/>
</dbReference>
<dbReference type="HOGENOM" id="CLU_090468_1_1_2"/>
<dbReference type="NCBIfam" id="TIGR03684">
    <property type="entry name" value="arCOG00985"/>
    <property type="match status" value="1"/>
</dbReference>
<name>A1RWY9_THEPD</name>
<dbReference type="EMBL" id="CP000505">
    <property type="protein sequence ID" value="ABL77719.1"/>
    <property type="molecule type" value="Genomic_DNA"/>
</dbReference>
<protein>
    <submittedName>
        <fullName evidence="2">RNA-binding protein, containing PUA domain</fullName>
    </submittedName>
</protein>
<evidence type="ECO:0000259" key="1">
    <source>
        <dbReference type="SMART" id="SM00359"/>
    </source>
</evidence>
<keyword evidence="3" id="KW-1185">Reference proteome</keyword>
<dbReference type="PIRSF" id="PIRSF005067">
    <property type="entry name" value="Tma_RNA-bind_prd"/>
    <property type="match status" value="1"/>
</dbReference>
<dbReference type="Pfam" id="PF01472">
    <property type="entry name" value="PUA"/>
    <property type="match status" value="1"/>
</dbReference>
<dbReference type="PANTHER" id="PTHR22798">
    <property type="entry name" value="MCT-1 PROTEIN"/>
    <property type="match status" value="1"/>
</dbReference>
<dbReference type="GO" id="GO:0003723">
    <property type="term" value="F:RNA binding"/>
    <property type="evidence" value="ECO:0007669"/>
    <property type="project" value="InterPro"/>
</dbReference>
<accession>A1RWY9</accession>
<dbReference type="Gene3D" id="3.10.400.20">
    <property type="match status" value="1"/>
</dbReference>
<evidence type="ECO:0000313" key="2">
    <source>
        <dbReference type="EMBL" id="ABL77719.1"/>
    </source>
</evidence>
<dbReference type="CDD" id="cd21154">
    <property type="entry name" value="PUA_MJ1432-like"/>
    <property type="match status" value="1"/>
</dbReference>
<dbReference type="GO" id="GO:0001731">
    <property type="term" value="P:formation of translation preinitiation complex"/>
    <property type="evidence" value="ECO:0007669"/>
    <property type="project" value="TreeGrafter"/>
</dbReference>
<dbReference type="NCBIfam" id="TIGR00451">
    <property type="entry name" value="unchar_dom_2"/>
    <property type="match status" value="1"/>
</dbReference>
<reference evidence="3" key="1">
    <citation type="journal article" date="2008" name="J. Bacteriol.">
        <title>Genome sequence of Thermofilum pendens reveals an exceptional loss of biosynthetic pathways without genome reduction.</title>
        <authorList>
            <person name="Anderson I."/>
            <person name="Rodriguez J."/>
            <person name="Susanti D."/>
            <person name="Porat I."/>
            <person name="Reich C."/>
            <person name="Ulrich L.E."/>
            <person name="Elkins J.G."/>
            <person name="Mavromatis K."/>
            <person name="Lykidis A."/>
            <person name="Kim E."/>
            <person name="Thompson L.S."/>
            <person name="Nolan M."/>
            <person name="Land M."/>
            <person name="Copeland A."/>
            <person name="Lapidus A."/>
            <person name="Lucas S."/>
            <person name="Detter C."/>
            <person name="Zhulin I.B."/>
            <person name="Olsen G.J."/>
            <person name="Whitman W."/>
            <person name="Mukhopadhyay B."/>
            <person name="Bristow J."/>
            <person name="Kyrpides N."/>
        </authorList>
    </citation>
    <scope>NUCLEOTIDE SEQUENCE [LARGE SCALE GENOMIC DNA]</scope>
    <source>
        <strain evidence="3">DSM 2475 / Hrk 5</strain>
    </source>
</reference>
<evidence type="ECO:0000313" key="3">
    <source>
        <dbReference type="Proteomes" id="UP000000641"/>
    </source>
</evidence>
<dbReference type="InterPro" id="IPR004521">
    <property type="entry name" value="Uncharacterised_CHP00451"/>
</dbReference>
<dbReference type="SMART" id="SM00359">
    <property type="entry name" value="PUA"/>
    <property type="match status" value="1"/>
</dbReference>
<dbReference type="InterPro" id="IPR015947">
    <property type="entry name" value="PUA-like_sf"/>
</dbReference>
<gene>
    <name evidence="2" type="ordered locus">Tpen_0310</name>
</gene>